<evidence type="ECO:0000313" key="2">
    <source>
        <dbReference type="Proteomes" id="UP000327000"/>
    </source>
</evidence>
<name>A0A5N5W438_STRMB</name>
<gene>
    <name evidence="1" type="ORF">FRZ00_24200</name>
</gene>
<organism evidence="1 2">
    <name type="scientific">Streptomyces mobaraensis</name>
    <name type="common">Streptoverticillium mobaraense</name>
    <dbReference type="NCBI Taxonomy" id="35621"/>
    <lineage>
        <taxon>Bacteria</taxon>
        <taxon>Bacillati</taxon>
        <taxon>Actinomycetota</taxon>
        <taxon>Actinomycetes</taxon>
        <taxon>Kitasatosporales</taxon>
        <taxon>Streptomycetaceae</taxon>
        <taxon>Streptomyces</taxon>
    </lineage>
</organism>
<proteinExistence type="predicted"/>
<evidence type="ECO:0000313" key="1">
    <source>
        <dbReference type="EMBL" id="KAB7836887.1"/>
    </source>
</evidence>
<dbReference type="EMBL" id="VOKX01000098">
    <property type="protein sequence ID" value="KAB7836887.1"/>
    <property type="molecule type" value="Genomic_DNA"/>
</dbReference>
<dbReference type="Proteomes" id="UP000327000">
    <property type="component" value="Unassembled WGS sequence"/>
</dbReference>
<comment type="caution">
    <text evidence="1">The sequence shown here is derived from an EMBL/GenBank/DDBJ whole genome shotgun (WGS) entry which is preliminary data.</text>
</comment>
<accession>A0A5N5W438</accession>
<dbReference type="AlphaFoldDB" id="A0A5N5W438"/>
<keyword evidence="2" id="KW-1185">Reference proteome</keyword>
<reference evidence="1 2" key="1">
    <citation type="journal article" date="2019" name="Microb. Cell Fact.">
        <title>Exploring novel herbicidin analogues by transcriptional regulator overexpression and MS/MS molecular networking.</title>
        <authorList>
            <person name="Shi Y."/>
            <person name="Gu R."/>
            <person name="Li Y."/>
            <person name="Wang X."/>
            <person name="Ren W."/>
            <person name="Li X."/>
            <person name="Wang L."/>
            <person name="Xie Y."/>
            <person name="Hong B."/>
        </authorList>
    </citation>
    <scope>NUCLEOTIDE SEQUENCE [LARGE SCALE GENOMIC DNA]</scope>
    <source>
        <strain evidence="1 2">US-43</strain>
    </source>
</reference>
<sequence length="65" mass="6785">MIKTTGGTTSSVNPHHTADLLSAAVFARVFGSDALALLRRAAAAGVRIGISELRRGPRGRRGGER</sequence>
<protein>
    <submittedName>
        <fullName evidence="1">Uncharacterized protein</fullName>
    </submittedName>
</protein>